<keyword evidence="2" id="KW-1185">Reference proteome</keyword>
<dbReference type="AlphaFoldDB" id="A0A2P7RHA0"/>
<evidence type="ECO:0000313" key="2">
    <source>
        <dbReference type="Proteomes" id="UP000240653"/>
    </source>
</evidence>
<organism evidence="1 2">
    <name type="scientific">Pseudaminobacter soli</name>
    <name type="common">ex Li et al. 2025</name>
    <dbReference type="NCBI Taxonomy" id="1295366"/>
    <lineage>
        <taxon>Bacteria</taxon>
        <taxon>Pseudomonadati</taxon>
        <taxon>Pseudomonadota</taxon>
        <taxon>Alphaproteobacteria</taxon>
        <taxon>Hyphomicrobiales</taxon>
        <taxon>Phyllobacteriaceae</taxon>
        <taxon>Pseudaminobacter</taxon>
    </lineage>
</organism>
<dbReference type="OrthoDB" id="8121911at2"/>
<gene>
    <name evidence="1" type="ORF">C7I85_30245</name>
</gene>
<evidence type="ECO:0000313" key="1">
    <source>
        <dbReference type="EMBL" id="PSJ49577.1"/>
    </source>
</evidence>
<sequence length="80" mass="9051">MRNYLHRHPKQKGSFSPDELDMLDALVKRAMEALHIADPAEYNEVAARILSIYSLGGRSVDEILEIAVRLHKQASSRSAY</sequence>
<reference evidence="1 2" key="1">
    <citation type="submission" date="2018-03" db="EMBL/GenBank/DDBJ databases">
        <title>The draft genome of Mesorhizobium soli JCM 19897.</title>
        <authorList>
            <person name="Li L."/>
            <person name="Liu L."/>
            <person name="Liang L."/>
            <person name="Wang T."/>
            <person name="Zhang X."/>
        </authorList>
    </citation>
    <scope>NUCLEOTIDE SEQUENCE [LARGE SCALE GENOMIC DNA]</scope>
    <source>
        <strain evidence="1 2">JCM 19897</strain>
    </source>
</reference>
<proteinExistence type="predicted"/>
<dbReference type="EMBL" id="PXYL01000065">
    <property type="protein sequence ID" value="PSJ49577.1"/>
    <property type="molecule type" value="Genomic_DNA"/>
</dbReference>
<dbReference type="Proteomes" id="UP000240653">
    <property type="component" value="Unassembled WGS sequence"/>
</dbReference>
<dbReference type="RefSeq" id="WP_106727675.1">
    <property type="nucleotide sequence ID" value="NZ_PXYL01000065.1"/>
</dbReference>
<accession>A0A2P7RHA0</accession>
<name>A0A2P7RHA0_9HYPH</name>
<comment type="caution">
    <text evidence="1">The sequence shown here is derived from an EMBL/GenBank/DDBJ whole genome shotgun (WGS) entry which is preliminary data.</text>
</comment>
<protein>
    <submittedName>
        <fullName evidence="1">Uncharacterized protein</fullName>
    </submittedName>
</protein>